<dbReference type="Proteomes" id="UP000646523">
    <property type="component" value="Unassembled WGS sequence"/>
</dbReference>
<dbReference type="AlphaFoldDB" id="A0A918DMG3"/>
<protein>
    <submittedName>
        <fullName evidence="2">Uncharacterized protein</fullName>
    </submittedName>
</protein>
<feature type="transmembrane region" description="Helical" evidence="1">
    <location>
        <begin position="99"/>
        <end position="119"/>
    </location>
</feature>
<evidence type="ECO:0000313" key="2">
    <source>
        <dbReference type="EMBL" id="GGO72205.1"/>
    </source>
</evidence>
<gene>
    <name evidence="2" type="ORF">GCM10012289_39710</name>
</gene>
<reference evidence="2" key="1">
    <citation type="journal article" date="2014" name="Int. J. Syst. Evol. Microbiol.">
        <title>Complete genome sequence of Corynebacterium casei LMG S-19264T (=DSM 44701T), isolated from a smear-ripened cheese.</title>
        <authorList>
            <consortium name="US DOE Joint Genome Institute (JGI-PGF)"/>
            <person name="Walter F."/>
            <person name="Albersmeier A."/>
            <person name="Kalinowski J."/>
            <person name="Ruckert C."/>
        </authorList>
    </citation>
    <scope>NUCLEOTIDE SEQUENCE</scope>
    <source>
        <strain evidence="2">CGMCC 4.7368</strain>
    </source>
</reference>
<proteinExistence type="predicted"/>
<evidence type="ECO:0000256" key="1">
    <source>
        <dbReference type="SAM" id="Phobius"/>
    </source>
</evidence>
<name>A0A918DMG3_9ACTN</name>
<feature type="transmembrane region" description="Helical" evidence="1">
    <location>
        <begin position="183"/>
        <end position="205"/>
    </location>
</feature>
<keyword evidence="1" id="KW-0472">Membrane</keyword>
<dbReference type="EMBL" id="BMNH01000011">
    <property type="protein sequence ID" value="GGO72205.1"/>
    <property type="molecule type" value="Genomic_DNA"/>
</dbReference>
<feature type="transmembrane region" description="Helical" evidence="1">
    <location>
        <begin position="23"/>
        <end position="53"/>
    </location>
</feature>
<organism evidence="2 3">
    <name type="scientific">Nonomuraea cavernae</name>
    <dbReference type="NCBI Taxonomy" id="2045107"/>
    <lineage>
        <taxon>Bacteria</taxon>
        <taxon>Bacillati</taxon>
        <taxon>Actinomycetota</taxon>
        <taxon>Actinomycetes</taxon>
        <taxon>Streptosporangiales</taxon>
        <taxon>Streptosporangiaceae</taxon>
        <taxon>Nonomuraea</taxon>
    </lineage>
</organism>
<keyword evidence="3" id="KW-1185">Reference proteome</keyword>
<sequence>MELPHPLVQGATKIRRHRAARPLAALAAGFVLSATLVFGLVTFVGAAFGIGWLPEGVRVAPAGILVVGMLVVDIISLRAGDVCKLTLRRQTPKALEDRFGPYLGTFMWGIDTGTAVTTIRVSSLTWVTLGLVLLQLAPWWLGLAYGLGFSLSLAASTLLPPWRPVNAFGEPMWVQRLLTRSRPAVQVVCILGLIGFGAVAGAAVIGAL</sequence>
<reference evidence="2" key="2">
    <citation type="submission" date="2020-09" db="EMBL/GenBank/DDBJ databases">
        <authorList>
            <person name="Sun Q."/>
            <person name="Zhou Y."/>
        </authorList>
    </citation>
    <scope>NUCLEOTIDE SEQUENCE</scope>
    <source>
        <strain evidence="2">CGMCC 4.7368</strain>
    </source>
</reference>
<comment type="caution">
    <text evidence="2">The sequence shown here is derived from an EMBL/GenBank/DDBJ whole genome shotgun (WGS) entry which is preliminary data.</text>
</comment>
<accession>A0A918DMG3</accession>
<feature type="transmembrane region" description="Helical" evidence="1">
    <location>
        <begin position="139"/>
        <end position="162"/>
    </location>
</feature>
<evidence type="ECO:0000313" key="3">
    <source>
        <dbReference type="Proteomes" id="UP000646523"/>
    </source>
</evidence>
<keyword evidence="1" id="KW-1133">Transmembrane helix</keyword>
<keyword evidence="1" id="KW-0812">Transmembrane</keyword>
<feature type="transmembrane region" description="Helical" evidence="1">
    <location>
        <begin position="59"/>
        <end position="79"/>
    </location>
</feature>